<accession>N9SA19</accession>
<organism evidence="2 3">
    <name type="scientific">Acinetobacter higginsii</name>
    <dbReference type="NCBI Taxonomy" id="70347"/>
    <lineage>
        <taxon>Bacteria</taxon>
        <taxon>Pseudomonadati</taxon>
        <taxon>Pseudomonadota</taxon>
        <taxon>Gammaproteobacteria</taxon>
        <taxon>Moraxellales</taxon>
        <taxon>Moraxellaceae</taxon>
        <taxon>Acinetobacter</taxon>
    </lineage>
</organism>
<dbReference type="Proteomes" id="UP000013084">
    <property type="component" value="Unassembled WGS sequence"/>
</dbReference>
<feature type="region of interest" description="Disordered" evidence="1">
    <location>
        <begin position="133"/>
        <end position="153"/>
    </location>
</feature>
<feature type="compositionally biased region" description="Polar residues" evidence="1">
    <location>
        <begin position="144"/>
        <end position="153"/>
    </location>
</feature>
<gene>
    <name evidence="2" type="ORF">F902_04288</name>
</gene>
<dbReference type="HOGENOM" id="CLU_1665651_0_0_6"/>
<evidence type="ECO:0008006" key="4">
    <source>
        <dbReference type="Google" id="ProtNLM"/>
    </source>
</evidence>
<evidence type="ECO:0000313" key="3">
    <source>
        <dbReference type="Proteomes" id="UP000013084"/>
    </source>
</evidence>
<proteinExistence type="predicted"/>
<name>N9SA19_9GAMM</name>
<sequence>MTQIRIAEFCEKYGFTEHQIRHATRSGKLGRIEKGVLNEEEALQVLESIQPKNIGLITLQNEITELKKQLHNALDLKNYYETELNKLGIFPPQIAKIPLHPETIKKLSDQPTFSQEWMKDQIQQTPESERIFKARKVPIPPEAFTSSLPDKEQ</sequence>
<comment type="caution">
    <text evidence="2">The sequence shown here is derived from an EMBL/GenBank/DDBJ whole genome shotgun (WGS) entry which is preliminary data.</text>
</comment>
<dbReference type="OrthoDB" id="6689292at2"/>
<dbReference type="GeneID" id="45417060"/>
<keyword evidence="3" id="KW-1185">Reference proteome</keyword>
<evidence type="ECO:0000313" key="2">
    <source>
        <dbReference type="EMBL" id="ENX51411.1"/>
    </source>
</evidence>
<dbReference type="PATRIC" id="fig|1217700.3.peg.4152"/>
<evidence type="ECO:0000256" key="1">
    <source>
        <dbReference type="SAM" id="MobiDB-lite"/>
    </source>
</evidence>
<dbReference type="EMBL" id="APRN01000048">
    <property type="protein sequence ID" value="ENX51411.1"/>
    <property type="molecule type" value="Genomic_DNA"/>
</dbReference>
<dbReference type="RefSeq" id="WP_005206884.1">
    <property type="nucleotide sequence ID" value="NZ_JAKZGA010000015.1"/>
</dbReference>
<dbReference type="AlphaFoldDB" id="N9SA19"/>
<protein>
    <recommendedName>
        <fullName evidence="4">DNA-binding protein</fullName>
    </recommendedName>
</protein>
<reference evidence="2 3" key="1">
    <citation type="submission" date="2013-02" db="EMBL/GenBank/DDBJ databases">
        <title>The Genome Sequence of Acinetobacter sp. CIP 70.18.</title>
        <authorList>
            <consortium name="The Broad Institute Genome Sequencing Platform"/>
            <consortium name="The Broad Institute Genome Sequencing Center for Infectious Disease"/>
            <person name="Cerqueira G."/>
            <person name="Feldgarden M."/>
            <person name="Courvalin P."/>
            <person name="Perichon B."/>
            <person name="Grillot-Courvalin C."/>
            <person name="Clermont D."/>
            <person name="Rocha E."/>
            <person name="Yoon E.-J."/>
            <person name="Nemec A."/>
            <person name="Walker B."/>
            <person name="Young S.K."/>
            <person name="Zeng Q."/>
            <person name="Gargeya S."/>
            <person name="Fitzgerald M."/>
            <person name="Haas B."/>
            <person name="Abouelleil A."/>
            <person name="Alvarado L."/>
            <person name="Arachchi H.M."/>
            <person name="Berlin A.M."/>
            <person name="Chapman S.B."/>
            <person name="Dewar J."/>
            <person name="Goldberg J."/>
            <person name="Griggs A."/>
            <person name="Gujja S."/>
            <person name="Hansen M."/>
            <person name="Howarth C."/>
            <person name="Imamovic A."/>
            <person name="Larimer J."/>
            <person name="McCowan C."/>
            <person name="Murphy C."/>
            <person name="Neiman D."/>
            <person name="Pearson M."/>
            <person name="Priest M."/>
            <person name="Roberts A."/>
            <person name="Saif S."/>
            <person name="Shea T."/>
            <person name="Sisk P."/>
            <person name="Sykes S."/>
            <person name="Wortman J."/>
            <person name="Nusbaum C."/>
            <person name="Birren B."/>
        </authorList>
    </citation>
    <scope>NUCLEOTIDE SEQUENCE [LARGE SCALE GENOMIC DNA]</scope>
    <source>
        <strain evidence="2 3">CIP 70.18</strain>
    </source>
</reference>